<dbReference type="InterPro" id="IPR012858">
    <property type="entry name" value="DC_STAMP-like"/>
</dbReference>
<organism evidence="8 9">
    <name type="scientific">Cotesia congregata</name>
    <name type="common">Parasitoid wasp</name>
    <name type="synonym">Apanteles congregatus</name>
    <dbReference type="NCBI Taxonomy" id="51543"/>
    <lineage>
        <taxon>Eukaryota</taxon>
        <taxon>Metazoa</taxon>
        <taxon>Ecdysozoa</taxon>
        <taxon>Arthropoda</taxon>
        <taxon>Hexapoda</taxon>
        <taxon>Insecta</taxon>
        <taxon>Pterygota</taxon>
        <taxon>Neoptera</taxon>
        <taxon>Endopterygota</taxon>
        <taxon>Hymenoptera</taxon>
        <taxon>Apocrita</taxon>
        <taxon>Ichneumonoidea</taxon>
        <taxon>Braconidae</taxon>
        <taxon>Microgastrinae</taxon>
        <taxon>Cotesia</taxon>
    </lineage>
</organism>
<reference evidence="8" key="1">
    <citation type="submission" date="2021-04" db="EMBL/GenBank/DDBJ databases">
        <authorList>
            <person name="Chebbi M.A.C M."/>
        </authorList>
    </citation>
    <scope>NUCLEOTIDE SEQUENCE</scope>
</reference>
<feature type="transmembrane region" description="Helical" evidence="5">
    <location>
        <begin position="317"/>
        <end position="337"/>
    </location>
</feature>
<comment type="subcellular location">
    <subcellularLocation>
        <location evidence="1">Membrane</location>
        <topology evidence="1">Multi-pass membrane protein</topology>
    </subcellularLocation>
</comment>
<evidence type="ECO:0000256" key="3">
    <source>
        <dbReference type="ARBA" id="ARBA00022989"/>
    </source>
</evidence>
<dbReference type="InterPro" id="IPR058842">
    <property type="entry name" value="DCST1_C"/>
</dbReference>
<dbReference type="EMBL" id="CAJNRD030001124">
    <property type="protein sequence ID" value="CAG5106232.1"/>
    <property type="molecule type" value="Genomic_DNA"/>
</dbReference>
<dbReference type="PANTHER" id="PTHR21041">
    <property type="entry name" value="DENDRITIC CELL-SPECIFIC TRANSMEMBRANE PROTEIN"/>
    <property type="match status" value="1"/>
</dbReference>
<dbReference type="Pfam" id="PF07782">
    <property type="entry name" value="DC_STAMP"/>
    <property type="match status" value="1"/>
</dbReference>
<keyword evidence="2 5" id="KW-0812">Transmembrane</keyword>
<evidence type="ECO:0000256" key="4">
    <source>
        <dbReference type="ARBA" id="ARBA00023136"/>
    </source>
</evidence>
<feature type="transmembrane region" description="Helical" evidence="5">
    <location>
        <begin position="411"/>
        <end position="432"/>
    </location>
</feature>
<evidence type="ECO:0000313" key="8">
    <source>
        <dbReference type="EMBL" id="CAG5106232.1"/>
    </source>
</evidence>
<keyword evidence="4 5" id="KW-0472">Membrane</keyword>
<keyword evidence="9" id="KW-1185">Reference proteome</keyword>
<dbReference type="PANTHER" id="PTHR21041:SF17">
    <property type="entry name" value="E3 UBIQUITIN-PROTEIN LIGASE DCST1"/>
    <property type="match status" value="1"/>
</dbReference>
<evidence type="ECO:0000259" key="7">
    <source>
        <dbReference type="Pfam" id="PF26037"/>
    </source>
</evidence>
<protein>
    <submittedName>
        <fullName evidence="8">Similar to snky: Protein sneaky (Drosophila melanogaster)</fullName>
    </submittedName>
</protein>
<dbReference type="Pfam" id="PF26037">
    <property type="entry name" value="zf-RING_DCST1_C"/>
    <property type="match status" value="1"/>
</dbReference>
<dbReference type="AlphaFoldDB" id="A0A8J2HPV2"/>
<feature type="domain" description="Dendritic cell-specific transmembrane protein-like" evidence="6">
    <location>
        <begin position="353"/>
        <end position="543"/>
    </location>
</feature>
<evidence type="ECO:0000256" key="2">
    <source>
        <dbReference type="ARBA" id="ARBA00022692"/>
    </source>
</evidence>
<evidence type="ECO:0000256" key="5">
    <source>
        <dbReference type="SAM" id="Phobius"/>
    </source>
</evidence>
<dbReference type="InterPro" id="IPR051856">
    <property type="entry name" value="CSR-E3_Ligase_Protein"/>
</dbReference>
<name>A0A8J2HPV2_COTCN</name>
<evidence type="ECO:0000259" key="6">
    <source>
        <dbReference type="Pfam" id="PF07782"/>
    </source>
</evidence>
<accession>A0A8J2HPV2</accession>
<dbReference type="OrthoDB" id="5985669at2759"/>
<dbReference type="Proteomes" id="UP000786811">
    <property type="component" value="Unassembled WGS sequence"/>
</dbReference>
<evidence type="ECO:0000256" key="1">
    <source>
        <dbReference type="ARBA" id="ARBA00004141"/>
    </source>
</evidence>
<feature type="transmembrane region" description="Helical" evidence="5">
    <location>
        <begin position="498"/>
        <end position="519"/>
    </location>
</feature>
<comment type="caution">
    <text evidence="8">The sequence shown here is derived from an EMBL/GenBank/DDBJ whole genome shotgun (WGS) entry which is preliminary data.</text>
</comment>
<evidence type="ECO:0000313" key="9">
    <source>
        <dbReference type="Proteomes" id="UP000786811"/>
    </source>
</evidence>
<sequence>MSIGCAVSIQIRCVCFLTLPSFLGRTGRNVLKTLTVAYIISGPVLNLSFNAKEVVRSFACTAEMHANLTKKRFDLTFEPFKQVMLGMEESKADMKVIADSVRKLMLPIVEEVEGKEAMKKFSEENDYIDEETEVNKNKEKLKPKRRKKRYKLVLDTNRIFKRNQKEETNETEETVLSAADYETKYREKIKGKCEDQLAAGSERCRYMFAKSYDQCYDAVTWAAAWLLCWPMKLDFICDAVTSLGGANICNPDGKVETGIGQGYAGLKEAQKFLEDNAKDGQLQYKVNLVNSSALVGVRDAKDSAKAILHEFTVRRDFFVSLMVIIKRLLAFIVFNIIRSAQKYHDRYLDVIDHDNRYVTKFFKKIDARRALRGSSTLLPLKKIERPKYIDPYSIKLTTRERRNLIARSLRLVFEVFTTTIFIMLDYLLYYTLFLVNKHGKIEITQSGEHNLHITVRGVGLMATLMRNIFNRFNIKRHIKVSVSNIECLPHPHKLPNYIFYKIYLTYLIIWILVFIDGYIKRLRSKMCSFFYPKREEQRIVYLYNDALRRRSHFNRFKRSRIRVLVREQLLERSVDIWFVLRNDYPRWFGWLRFFAFARPRCLLCNETEPRKKSNFHKCETPSCPFYYCKDCWNDIEEICYACTPDNFDSQDESDVLDSDEENARINARSEESYFWHHCVIC</sequence>
<dbReference type="GO" id="GO:0016020">
    <property type="term" value="C:membrane"/>
    <property type="evidence" value="ECO:0007669"/>
    <property type="project" value="UniProtKB-SubCell"/>
</dbReference>
<feature type="domain" description="E3 ubiquitin-protein ligase DCST1-like C-terminal" evidence="7">
    <location>
        <begin position="600"/>
        <end position="644"/>
    </location>
</feature>
<keyword evidence="3 5" id="KW-1133">Transmembrane helix</keyword>
<gene>
    <name evidence="8" type="ORF">HICCMSTLAB_LOCUS12157</name>
</gene>
<proteinExistence type="predicted"/>